<feature type="chain" id="PRO_5045461637" evidence="1">
    <location>
        <begin position="20"/>
        <end position="403"/>
    </location>
</feature>
<reference evidence="2 3" key="1">
    <citation type="submission" date="2015-06" db="EMBL/GenBank/DDBJ databases">
        <title>Genome sequencing of Thermotogales isolates from hydrothermal vents.</title>
        <authorList>
            <person name="Haverkamp T.H."/>
            <person name="Kublanov I.V."/>
            <person name="Nesbo C.L."/>
        </authorList>
    </citation>
    <scope>NUCLEOTIDE SEQUENCE [LARGE SCALE GENOMIC DNA]</scope>
    <source>
        <strain evidence="3">ik275mar</strain>
    </source>
</reference>
<sequence>MKKLLVLLVSLFVLTAVFAAEATPVVSWSGSASFTLGVDEKGLDVSGVLIKPKVSWSPSSDSQFGVSFGIDLIGKSLTLSSISFENSIFALTYANGASAFQYFVGTNNDGNPLMSAEGNIEVTLSGVEGLTLVYQDILRRVDYNTGVLAGEKWFNDFVGVKYSVAGVDLAAAFYDADTVATANTFEYGVNAKTSLDLGIATADLDGVFGMVDGINTTAYGISESIKAEFSIVTLTQTFAWKENVSMFEYAGDSDAKELTVGAEVSYEISPVTLGAKATLKIADLSSPTEFTVPVSVNASFENDMVNADVSAAWDDVVAAAENLTVDANASVTPVDKFTLSTSVKYLTDGNEFGYNAKVSYALDDNTTICAFYGTLYDKDGNGSADINKDDAQWYAKLSWSVSF</sequence>
<comment type="caution">
    <text evidence="2">The sequence shown here is derived from an EMBL/GenBank/DDBJ whole genome shotgun (WGS) entry which is preliminary data.</text>
</comment>
<dbReference type="EMBL" id="LBFC01000006">
    <property type="protein sequence ID" value="ONN27764.1"/>
    <property type="molecule type" value="Genomic_DNA"/>
</dbReference>
<accession>A0ABX3IIV9</accession>
<evidence type="ECO:0000313" key="3">
    <source>
        <dbReference type="Proteomes" id="UP000242616"/>
    </source>
</evidence>
<gene>
    <name evidence="2" type="ORF">XJ44_01985</name>
</gene>
<keyword evidence="3" id="KW-1185">Reference proteome</keyword>
<proteinExistence type="predicted"/>
<protein>
    <submittedName>
        <fullName evidence="2">Uncharacterized protein</fullName>
    </submittedName>
</protein>
<keyword evidence="1" id="KW-0732">Signal</keyword>
<dbReference type="RefSeq" id="WP_077197895.1">
    <property type="nucleotide sequence ID" value="NZ_LBFC01000006.1"/>
</dbReference>
<feature type="signal peptide" evidence="1">
    <location>
        <begin position="1"/>
        <end position="19"/>
    </location>
</feature>
<evidence type="ECO:0000256" key="1">
    <source>
        <dbReference type="SAM" id="SignalP"/>
    </source>
</evidence>
<name>A0ABX3IIV9_9BACT</name>
<organism evidence="2 3">
    <name type="scientific">Thermosipho affectus</name>
    <dbReference type="NCBI Taxonomy" id="660294"/>
    <lineage>
        <taxon>Bacteria</taxon>
        <taxon>Thermotogati</taxon>
        <taxon>Thermotogota</taxon>
        <taxon>Thermotogae</taxon>
        <taxon>Thermotogales</taxon>
        <taxon>Fervidobacteriaceae</taxon>
        <taxon>Thermosipho</taxon>
    </lineage>
</organism>
<dbReference type="Proteomes" id="UP000242616">
    <property type="component" value="Unassembled WGS sequence"/>
</dbReference>
<evidence type="ECO:0000313" key="2">
    <source>
        <dbReference type="EMBL" id="ONN27764.1"/>
    </source>
</evidence>